<organism evidence="1">
    <name type="scientific">marine sediment metagenome</name>
    <dbReference type="NCBI Taxonomy" id="412755"/>
    <lineage>
        <taxon>unclassified sequences</taxon>
        <taxon>metagenomes</taxon>
        <taxon>ecological metagenomes</taxon>
    </lineage>
</organism>
<name>A0A0F9TPH3_9ZZZZ</name>
<sequence>MATQATACGRPKCFLYKQKRTFASHSIQAHFPGSDLRNPSYLEIRNWSKPEFLWGQVKIPVELRAHNQNHLKFAKCLPSNLYSAAHVSQAILVTHCFSRELFQPPGFGLRNLRRKLHANFLKSPDSRNRGKTASIFLKWSENSHCDSVLY</sequence>
<protein>
    <submittedName>
        <fullName evidence="1">Uncharacterized protein</fullName>
    </submittedName>
</protein>
<dbReference type="EMBL" id="LAZR01000218">
    <property type="protein sequence ID" value="KKN81234.1"/>
    <property type="molecule type" value="Genomic_DNA"/>
</dbReference>
<evidence type="ECO:0000313" key="1">
    <source>
        <dbReference type="EMBL" id="KKN81234.1"/>
    </source>
</evidence>
<accession>A0A0F9TPH3</accession>
<dbReference type="AlphaFoldDB" id="A0A0F9TPH3"/>
<gene>
    <name evidence="1" type="ORF">LCGC14_0321880</name>
</gene>
<comment type="caution">
    <text evidence="1">The sequence shown here is derived from an EMBL/GenBank/DDBJ whole genome shotgun (WGS) entry which is preliminary data.</text>
</comment>
<reference evidence="1" key="1">
    <citation type="journal article" date="2015" name="Nature">
        <title>Complex archaea that bridge the gap between prokaryotes and eukaryotes.</title>
        <authorList>
            <person name="Spang A."/>
            <person name="Saw J.H."/>
            <person name="Jorgensen S.L."/>
            <person name="Zaremba-Niedzwiedzka K."/>
            <person name="Martijn J."/>
            <person name="Lind A.E."/>
            <person name="van Eijk R."/>
            <person name="Schleper C."/>
            <person name="Guy L."/>
            <person name="Ettema T.J."/>
        </authorList>
    </citation>
    <scope>NUCLEOTIDE SEQUENCE</scope>
</reference>
<proteinExistence type="predicted"/>